<dbReference type="Gene3D" id="1.25.40.10">
    <property type="entry name" value="Tetratricopeptide repeat domain"/>
    <property type="match status" value="1"/>
</dbReference>
<reference evidence="1" key="1">
    <citation type="submission" date="2023-03" db="EMBL/GenBank/DDBJ databases">
        <title>Massive genome expansion in bonnet fungi (Mycena s.s.) driven by repeated elements and novel gene families across ecological guilds.</title>
        <authorList>
            <consortium name="Lawrence Berkeley National Laboratory"/>
            <person name="Harder C.B."/>
            <person name="Miyauchi S."/>
            <person name="Viragh M."/>
            <person name="Kuo A."/>
            <person name="Thoen E."/>
            <person name="Andreopoulos B."/>
            <person name="Lu D."/>
            <person name="Skrede I."/>
            <person name="Drula E."/>
            <person name="Henrissat B."/>
            <person name="Morin E."/>
            <person name="Kohler A."/>
            <person name="Barry K."/>
            <person name="LaButti K."/>
            <person name="Morin E."/>
            <person name="Salamov A."/>
            <person name="Lipzen A."/>
            <person name="Mereny Z."/>
            <person name="Hegedus B."/>
            <person name="Baldrian P."/>
            <person name="Stursova M."/>
            <person name="Weitz H."/>
            <person name="Taylor A."/>
            <person name="Grigoriev I.V."/>
            <person name="Nagy L.G."/>
            <person name="Martin F."/>
            <person name="Kauserud H."/>
        </authorList>
    </citation>
    <scope>NUCLEOTIDE SEQUENCE</scope>
    <source>
        <strain evidence="1">9144</strain>
    </source>
</reference>
<keyword evidence="2" id="KW-1185">Reference proteome</keyword>
<accession>A0AAD6V8V2</accession>
<dbReference type="AlphaFoldDB" id="A0AAD6V8V2"/>
<dbReference type="Proteomes" id="UP001219525">
    <property type="component" value="Unassembled WGS sequence"/>
</dbReference>
<evidence type="ECO:0000313" key="1">
    <source>
        <dbReference type="EMBL" id="KAJ7202889.1"/>
    </source>
</evidence>
<name>A0AAD6V8V2_9AGAR</name>
<proteinExistence type="predicted"/>
<dbReference type="SUPFAM" id="SSF52047">
    <property type="entry name" value="RNI-like"/>
    <property type="match status" value="1"/>
</dbReference>
<gene>
    <name evidence="1" type="ORF">GGX14DRAFT_653429</name>
</gene>
<evidence type="ECO:0000313" key="2">
    <source>
        <dbReference type="Proteomes" id="UP001219525"/>
    </source>
</evidence>
<comment type="caution">
    <text evidence="1">The sequence shown here is derived from an EMBL/GenBank/DDBJ whole genome shotgun (WGS) entry which is preliminary data.</text>
</comment>
<dbReference type="EMBL" id="JARJCW010000053">
    <property type="protein sequence ID" value="KAJ7202889.1"/>
    <property type="molecule type" value="Genomic_DNA"/>
</dbReference>
<protein>
    <submittedName>
        <fullName evidence="1">Uncharacterized protein</fullName>
    </submittedName>
</protein>
<sequence length="600" mass="67637">MASQDELTATVFGAIQSLSSTRKADLLLDTALSLIHAGRYGTDVENYIEVYLRTPDLPRNDVVRALLARGNARKAGGENLIAKAEQDFRAVLKLDPTNREIQHHLRREKVKIHFAHDPASHRAPAELWERIASFLPRYHLRTWLFVSPFHRDIAVRIIFDTMDLYFVEDQQEALNRGLDVFDRVKADPVFASRIKTLRIHWAYEEGDMLDLMIRIFRSTIAEFKALKAFEWIGYPEMRAEVVQTVLATHPHLHGLGLVGWHFDAVGVSAFRNLRKFTLRAEDDDGFADMGEVRTVLDQNADTLRHLILGAYLMRAHSWDSAFQSVTIKNLTHLDLVDTRISHVVLARIAHAHSLQSLTLHGTLEAPAAAAVVFASDHVLDGEHTFLPQLEAFRFVLVGHDDQAGLYRAVTQFVSRRGRLRRLDLGNCPWEMVLEILPSLPTLRVFGVRIANITAQAVTELVDAIPSAIAALHLNTVVSDRPLHEYANNFVAFPALAFLHLQNTSQRRPQPNLMSEKDLQVQTDLWASAARCVAATLETLDFLGWHGEHYVVSRADGGVELKELPCRRHLDCGNGVDLGGEDAAWLERKDVPMDYEMPSES</sequence>
<dbReference type="InterPro" id="IPR032675">
    <property type="entry name" value="LRR_dom_sf"/>
</dbReference>
<dbReference type="Gene3D" id="3.80.10.10">
    <property type="entry name" value="Ribonuclease Inhibitor"/>
    <property type="match status" value="1"/>
</dbReference>
<organism evidence="1 2">
    <name type="scientific">Mycena pura</name>
    <dbReference type="NCBI Taxonomy" id="153505"/>
    <lineage>
        <taxon>Eukaryota</taxon>
        <taxon>Fungi</taxon>
        <taxon>Dikarya</taxon>
        <taxon>Basidiomycota</taxon>
        <taxon>Agaricomycotina</taxon>
        <taxon>Agaricomycetes</taxon>
        <taxon>Agaricomycetidae</taxon>
        <taxon>Agaricales</taxon>
        <taxon>Marasmiineae</taxon>
        <taxon>Mycenaceae</taxon>
        <taxon>Mycena</taxon>
    </lineage>
</organism>
<dbReference type="InterPro" id="IPR011990">
    <property type="entry name" value="TPR-like_helical_dom_sf"/>
</dbReference>